<keyword evidence="5 6" id="KW-0066">ATP synthesis</keyword>
<proteinExistence type="inferred from homology"/>
<evidence type="ECO:0000256" key="6">
    <source>
        <dbReference type="HAMAP-Rule" id="MF_00314"/>
    </source>
</evidence>
<evidence type="ECO:0000256" key="3">
    <source>
        <dbReference type="ARBA" id="ARBA00022781"/>
    </source>
</evidence>
<organism evidence="8 9">
    <name type="scientific">Methanothermus fervidus (strain ATCC 43054 / DSM 2088 / JCM 10308 / V24 S)</name>
    <dbReference type="NCBI Taxonomy" id="523846"/>
    <lineage>
        <taxon>Archaea</taxon>
        <taxon>Methanobacteriati</taxon>
        <taxon>Methanobacteriota</taxon>
        <taxon>Methanomada group</taxon>
        <taxon>Methanobacteria</taxon>
        <taxon>Methanobacteriales</taxon>
        <taxon>Methanothermaceae</taxon>
        <taxon>Methanothermus</taxon>
    </lineage>
</organism>
<feature type="transmembrane region" description="Helical" evidence="7">
    <location>
        <begin position="9"/>
        <end position="29"/>
    </location>
</feature>
<dbReference type="GO" id="GO:0005886">
    <property type="term" value="C:plasma membrane"/>
    <property type="evidence" value="ECO:0007669"/>
    <property type="project" value="UniProtKB-SubCell"/>
</dbReference>
<name>E3GX39_METFV</name>
<keyword evidence="3 6" id="KW-0375">Hydrogen ion transport</keyword>
<dbReference type="InterPro" id="IPR002843">
    <property type="entry name" value="ATPase_V0-cplx_csu/dsu"/>
</dbReference>
<dbReference type="Gene3D" id="1.20.1690.10">
    <property type="entry name" value="V-type ATP synthase subunit C domain"/>
    <property type="match status" value="2"/>
</dbReference>
<dbReference type="HAMAP" id="MF_00314">
    <property type="entry name" value="ATP_synth_C_arch"/>
    <property type="match status" value="1"/>
</dbReference>
<dbReference type="SUPFAM" id="SSF103486">
    <property type="entry name" value="V-type ATP synthase subunit C"/>
    <property type="match status" value="1"/>
</dbReference>
<evidence type="ECO:0000256" key="4">
    <source>
        <dbReference type="ARBA" id="ARBA00023065"/>
    </source>
</evidence>
<evidence type="ECO:0000256" key="1">
    <source>
        <dbReference type="ARBA" id="ARBA00006709"/>
    </source>
</evidence>
<dbReference type="InterPro" id="IPR036079">
    <property type="entry name" value="ATPase_csu/dsu_sf"/>
</dbReference>
<dbReference type="GO" id="GO:0042777">
    <property type="term" value="P:proton motive force-driven plasma membrane ATP synthesis"/>
    <property type="evidence" value="ECO:0007669"/>
    <property type="project" value="UniProtKB-UniRule"/>
</dbReference>
<sequence length="374" mass="43154">MAEAIGDPIIFYLFIGIAVAGTVAMIITFRPVSTMIPYAYPVARVRARIGRLITPRQLDEITELKNIEDMRNYLRGIPDYSKYVERYPIEKAIDVHLAEVYEFAAKIVPEDVKEVFKALLKRWDIENIKSLLIAKDAGLEVEEIVDMLIPVGELFDELEKLVEVENVEEVVYGLEGTEYSDILEDALTAYKEKGILLPFEAALDNYYLRNIIKAIKSVKTKNREILEHYFGSYVDISNIMLVLRAKVDKLKYEDIEPYLLPAGRQISEWKLRDLMEAENIREVIASLRGFDYEPILSDALPKYEKTKSISVFEEALENYLYKMGRKFLTRESLTVAPILAYLILKEKEIKNLKIIARAKREGIPESRIKKMLIN</sequence>
<dbReference type="HOGENOM" id="CLU_059311_0_0_2"/>
<dbReference type="STRING" id="523846.Mfer_1248"/>
<dbReference type="GO" id="GO:0046961">
    <property type="term" value="F:proton-transporting ATPase activity, rotational mechanism"/>
    <property type="evidence" value="ECO:0007669"/>
    <property type="project" value="InterPro"/>
</dbReference>
<comment type="similarity">
    <text evidence="1 6">Belongs to the V-ATPase V0D/AC39 subunit family.</text>
</comment>
<dbReference type="Gene3D" id="1.10.132.50">
    <property type="entry name" value="ATP synthase (C/AC39) subunit, domain 3"/>
    <property type="match status" value="1"/>
</dbReference>
<comment type="function">
    <text evidence="6">Component of the A-type ATP synthase that produces ATP from ADP in the presence of a proton gradient across the membrane.</text>
</comment>
<evidence type="ECO:0000313" key="9">
    <source>
        <dbReference type="Proteomes" id="UP000002315"/>
    </source>
</evidence>
<keyword evidence="7" id="KW-0812">Transmembrane</keyword>
<keyword evidence="4 6" id="KW-0406">Ion transport</keyword>
<dbReference type="InterPro" id="IPR044911">
    <property type="entry name" value="V-type_ATPase_csu/dsu_dom_3"/>
</dbReference>
<dbReference type="Proteomes" id="UP000002315">
    <property type="component" value="Chromosome"/>
</dbReference>
<dbReference type="InterPro" id="IPR035067">
    <property type="entry name" value="V-type_ATPase_csu/dsu"/>
</dbReference>
<dbReference type="EMBL" id="CP002278">
    <property type="protein sequence ID" value="ADP78034.1"/>
    <property type="molecule type" value="Genomic_DNA"/>
</dbReference>
<dbReference type="OrthoDB" id="4272at2157"/>
<dbReference type="GO" id="GO:0033179">
    <property type="term" value="C:proton-transporting V-type ATPase, V0 domain"/>
    <property type="evidence" value="ECO:0007669"/>
    <property type="project" value="InterPro"/>
</dbReference>
<keyword evidence="7" id="KW-1133">Transmembrane helix</keyword>
<comment type="subcellular location">
    <subcellularLocation>
        <location evidence="6">Cell membrane</location>
        <topology evidence="6">Peripheral membrane protein</topology>
    </subcellularLocation>
</comment>
<evidence type="ECO:0000313" key="8">
    <source>
        <dbReference type="EMBL" id="ADP78034.1"/>
    </source>
</evidence>
<dbReference type="NCBIfam" id="TIGR02923">
    <property type="entry name" value="AhaC"/>
    <property type="match status" value="1"/>
</dbReference>
<evidence type="ECO:0000256" key="5">
    <source>
        <dbReference type="ARBA" id="ARBA00023310"/>
    </source>
</evidence>
<dbReference type="InterPro" id="IPR014272">
    <property type="entry name" value="ATPase_V0-cplx_csu"/>
</dbReference>
<comment type="subunit">
    <text evidence="6">Has multiple subunits with at least A(3), B(3), C, D, E, F, H, I and proteolipid K(x).</text>
</comment>
<keyword evidence="9" id="KW-1185">Reference proteome</keyword>
<evidence type="ECO:0000256" key="2">
    <source>
        <dbReference type="ARBA" id="ARBA00022448"/>
    </source>
</evidence>
<accession>E3GX39</accession>
<dbReference type="PANTHER" id="PTHR38682">
    <property type="entry name" value="V-TYPE ATP SYNTHASE SUBUNIT C"/>
    <property type="match status" value="1"/>
</dbReference>
<dbReference type="AlphaFoldDB" id="E3GX39"/>
<dbReference type="Pfam" id="PF01992">
    <property type="entry name" value="vATP-synt_AC39"/>
    <property type="match status" value="1"/>
</dbReference>
<dbReference type="KEGG" id="mfv:Mfer_1248"/>
<dbReference type="PANTHER" id="PTHR38682:SF1">
    <property type="entry name" value="V-TYPE ATP SYNTHASE SUBUNIT C"/>
    <property type="match status" value="1"/>
</dbReference>
<keyword evidence="6 7" id="KW-0472">Membrane</keyword>
<keyword evidence="2 6" id="KW-0813">Transport</keyword>
<protein>
    <recommendedName>
        <fullName evidence="6">A-type ATP synthase subunit C</fullName>
    </recommendedName>
</protein>
<evidence type="ECO:0000256" key="7">
    <source>
        <dbReference type="SAM" id="Phobius"/>
    </source>
</evidence>
<reference evidence="8 9" key="1">
    <citation type="journal article" date="2010" name="Stand. Genomic Sci.">
        <title>Complete genome sequence of Methanothermus fervidus type strain (V24S).</title>
        <authorList>
            <person name="Anderson I."/>
            <person name="Djao O.D."/>
            <person name="Misra M."/>
            <person name="Chertkov O."/>
            <person name="Nolan M."/>
            <person name="Lucas S."/>
            <person name="Lapidus A."/>
            <person name="Del Rio T.G."/>
            <person name="Tice H."/>
            <person name="Cheng J.F."/>
            <person name="Tapia R."/>
            <person name="Han C."/>
            <person name="Goodwin L."/>
            <person name="Pitluck S."/>
            <person name="Liolios K."/>
            <person name="Ivanova N."/>
            <person name="Mavromatis K."/>
            <person name="Mikhailova N."/>
            <person name="Pati A."/>
            <person name="Brambilla E."/>
            <person name="Chen A."/>
            <person name="Palaniappan K."/>
            <person name="Land M."/>
            <person name="Hauser L."/>
            <person name="Chang Y.J."/>
            <person name="Jeffries C.D."/>
            <person name="Sikorski J."/>
            <person name="Spring S."/>
            <person name="Rohde M."/>
            <person name="Eichinger K."/>
            <person name="Huber H."/>
            <person name="Wirth R."/>
            <person name="Goker M."/>
            <person name="Detter J.C."/>
            <person name="Woyke T."/>
            <person name="Bristow J."/>
            <person name="Eisen J.A."/>
            <person name="Markowitz V."/>
            <person name="Hugenholtz P."/>
            <person name="Klenk H.P."/>
            <person name="Kyrpides N.C."/>
        </authorList>
    </citation>
    <scope>NUCLEOTIDE SEQUENCE [LARGE SCALE GENOMIC DNA]</scope>
    <source>
        <strain evidence="9">ATCC 43054 / DSM 2088 / JCM 10308 / V24 S</strain>
    </source>
</reference>
<gene>
    <name evidence="6" type="primary">atpC</name>
    <name evidence="8" type="ordered locus">Mfer_1248</name>
</gene>
<dbReference type="GO" id="GO:0005524">
    <property type="term" value="F:ATP binding"/>
    <property type="evidence" value="ECO:0007669"/>
    <property type="project" value="UniProtKB-UniRule"/>
</dbReference>
<dbReference type="InterPro" id="IPR050873">
    <property type="entry name" value="V-ATPase_V0D/AC39_subunit"/>
</dbReference>
<dbReference type="GO" id="GO:0046933">
    <property type="term" value="F:proton-transporting ATP synthase activity, rotational mechanism"/>
    <property type="evidence" value="ECO:0007669"/>
    <property type="project" value="UniProtKB-UniRule"/>
</dbReference>
<keyword evidence="6" id="KW-1003">Cell membrane</keyword>